<organism evidence="2 3">
    <name type="scientific">Nostoc punctiforme (strain ATCC 29133 / PCC 73102)</name>
    <dbReference type="NCBI Taxonomy" id="63737"/>
    <lineage>
        <taxon>Bacteria</taxon>
        <taxon>Bacillati</taxon>
        <taxon>Cyanobacteriota</taxon>
        <taxon>Cyanophyceae</taxon>
        <taxon>Nostocales</taxon>
        <taxon>Nostocaceae</taxon>
        <taxon>Nostoc</taxon>
    </lineage>
</organism>
<dbReference type="PROSITE" id="PS51186">
    <property type="entry name" value="GNAT"/>
    <property type="match status" value="1"/>
</dbReference>
<dbReference type="KEGG" id="npu:Npun_AF078"/>
<dbReference type="Gene3D" id="3.40.630.30">
    <property type="match status" value="1"/>
</dbReference>
<dbReference type="EMBL" id="CP001038">
    <property type="protein sequence ID" value="ACC84960.1"/>
    <property type="molecule type" value="Genomic_DNA"/>
</dbReference>
<dbReference type="RefSeq" id="WP_012412981.1">
    <property type="nucleotide sequence ID" value="NC_010631.1"/>
</dbReference>
<name>B2JAK6_NOSP7</name>
<evidence type="ECO:0000313" key="3">
    <source>
        <dbReference type="Proteomes" id="UP000001191"/>
    </source>
</evidence>
<dbReference type="PhylomeDB" id="B2JAK6"/>
<dbReference type="CDD" id="cd04301">
    <property type="entry name" value="NAT_SF"/>
    <property type="match status" value="1"/>
</dbReference>
<dbReference type="GO" id="GO:0016747">
    <property type="term" value="F:acyltransferase activity, transferring groups other than amino-acyl groups"/>
    <property type="evidence" value="ECO:0007669"/>
    <property type="project" value="InterPro"/>
</dbReference>
<gene>
    <name evidence="2" type="ordered locus">Npun_AF078</name>
</gene>
<geneLocation type="plasmid" evidence="2 3">
    <name>pNPUN01</name>
</geneLocation>
<dbReference type="Pfam" id="PF00583">
    <property type="entry name" value="Acetyltransf_1"/>
    <property type="match status" value="1"/>
</dbReference>
<accession>B2JAK6</accession>
<dbReference type="InterPro" id="IPR000182">
    <property type="entry name" value="GNAT_dom"/>
</dbReference>
<dbReference type="SUPFAM" id="SSF55729">
    <property type="entry name" value="Acyl-CoA N-acyltransferases (Nat)"/>
    <property type="match status" value="2"/>
</dbReference>
<dbReference type="InterPro" id="IPR016181">
    <property type="entry name" value="Acyl_CoA_acyltransferase"/>
</dbReference>
<dbReference type="AlphaFoldDB" id="B2JAK6"/>
<sequence>MYTLNILKDSTAVMYEKMTFPAFQYVLQEINSKESLIAIAASYQEEPVGLVLAEIRTYNQSAEVLSLFVEPSHRCAGIGTNLLNRLETELTYRRCKKVELVYMTGKSTTPALENLLHKCGWTSPQPRMLVCKGEMEKGIQAPWLKQYSQLPAAYTIFPWREITTQERQAIERQQATQPWIPEDLIPFKYDKQIEPLNSLGLRYQGQVVGWLISHRIFPDTIRYTCAFCRPDIQKKGRMITLFYEAAKLQLNAKIPHFIWTTPMNHQSMVAFVKYRCLPYLTSIQETRIISKLLLG</sequence>
<feature type="domain" description="N-acetyltransferase" evidence="1">
    <location>
        <begin position="1"/>
        <end position="140"/>
    </location>
</feature>
<evidence type="ECO:0000313" key="2">
    <source>
        <dbReference type="EMBL" id="ACC84960.1"/>
    </source>
</evidence>
<dbReference type="HOGENOM" id="CLU_077928_0_0_3"/>
<proteinExistence type="predicted"/>
<evidence type="ECO:0000259" key="1">
    <source>
        <dbReference type="PROSITE" id="PS51186"/>
    </source>
</evidence>
<protein>
    <submittedName>
        <fullName evidence="2">GCN5-related N-acetyltransferase</fullName>
    </submittedName>
</protein>
<keyword evidence="2" id="KW-0614">Plasmid</keyword>
<keyword evidence="3" id="KW-1185">Reference proteome</keyword>
<keyword evidence="2" id="KW-0808">Transferase</keyword>
<dbReference type="OrthoDB" id="2609247at2"/>
<dbReference type="Proteomes" id="UP000001191">
    <property type="component" value="Plasmid pNPUN01"/>
</dbReference>
<reference evidence="3" key="1">
    <citation type="submission" date="2008-04" db="EMBL/GenBank/DDBJ databases">
        <title>Complete sequence of plasmid 1 of Nostoc punctiforme ATCC 29133.</title>
        <authorList>
            <consortium name="US DOE Joint Genome Institute"/>
            <person name="Copeland A."/>
            <person name="Lucas S."/>
            <person name="Lapidus A."/>
            <person name="Glavina del Rio T."/>
            <person name="Dalin E."/>
            <person name="Tice H."/>
            <person name="Pitluck S."/>
            <person name="Chain P."/>
            <person name="Malfatti S."/>
            <person name="Shin M."/>
            <person name="Vergez L."/>
            <person name="Schmutz J."/>
            <person name="Larimer F."/>
            <person name="Land M."/>
            <person name="Hauser L."/>
            <person name="Kyrpides N."/>
            <person name="Kim E."/>
            <person name="Meeks J.C."/>
            <person name="Elhai J."/>
            <person name="Campbell E.L."/>
            <person name="Thiel T."/>
            <person name="Longmire J."/>
            <person name="Potts M."/>
            <person name="Atlas R."/>
        </authorList>
    </citation>
    <scope>NUCLEOTIDE SEQUENCE [LARGE SCALE GENOMIC DNA]</scope>
    <source>
        <strain evidence="3">ATCC 29133 / PCC 73102</strain>
        <plasmid evidence="3">Plasmid pNPUN01</plasmid>
    </source>
</reference>
<dbReference type="EnsemblBacteria" id="ACC84960">
    <property type="protein sequence ID" value="ACC84960"/>
    <property type="gene ID" value="Npun_AF078"/>
</dbReference>